<dbReference type="PANTHER" id="PTHR10993">
    <property type="entry name" value="OCTANOYLTRANSFERASE"/>
    <property type="match status" value="1"/>
</dbReference>
<evidence type="ECO:0000256" key="1">
    <source>
        <dbReference type="ARBA" id="ARBA00004821"/>
    </source>
</evidence>
<keyword evidence="10" id="KW-1185">Reference proteome</keyword>
<evidence type="ECO:0000256" key="6">
    <source>
        <dbReference type="ARBA" id="ARBA00030797"/>
    </source>
</evidence>
<dbReference type="EMBL" id="CAWYQH010000163">
    <property type="protein sequence ID" value="CAK8697185.1"/>
    <property type="molecule type" value="Genomic_DNA"/>
</dbReference>
<evidence type="ECO:0000256" key="5">
    <source>
        <dbReference type="ARBA" id="ARBA00023315"/>
    </source>
</evidence>
<evidence type="ECO:0000256" key="3">
    <source>
        <dbReference type="ARBA" id="ARBA00012334"/>
    </source>
</evidence>
<dbReference type="PANTHER" id="PTHR10993:SF7">
    <property type="entry name" value="LIPOYLTRANSFERASE 2, MITOCHONDRIAL-RELATED"/>
    <property type="match status" value="1"/>
</dbReference>
<name>A0ABP0H3T1_CLALP</name>
<feature type="domain" description="BPL/LPL catalytic" evidence="8">
    <location>
        <begin position="40"/>
        <end position="220"/>
    </location>
</feature>
<dbReference type="PROSITE" id="PS51733">
    <property type="entry name" value="BPL_LPL_CATALYTIC"/>
    <property type="match status" value="1"/>
</dbReference>
<dbReference type="NCBIfam" id="NF010925">
    <property type="entry name" value="PRK14345.1"/>
    <property type="match status" value="1"/>
</dbReference>
<dbReference type="InterPro" id="IPR045864">
    <property type="entry name" value="aa-tRNA-synth_II/BPL/LPL"/>
</dbReference>
<protein>
    <recommendedName>
        <fullName evidence="3">lipoyl(octanoyl) transferase</fullName>
        <ecNumber evidence="3">2.3.1.181</ecNumber>
    </recommendedName>
    <alternativeName>
        <fullName evidence="6">Lipoate-protein ligase B</fullName>
    </alternativeName>
    <alternativeName>
        <fullName evidence="7">Lipoyl/octanoyl transferase</fullName>
    </alternativeName>
</protein>
<proteinExistence type="inferred from homology"/>
<dbReference type="NCBIfam" id="TIGR00214">
    <property type="entry name" value="lipB"/>
    <property type="match status" value="1"/>
</dbReference>
<evidence type="ECO:0000256" key="2">
    <source>
        <dbReference type="ARBA" id="ARBA00007907"/>
    </source>
</evidence>
<dbReference type="SUPFAM" id="SSF55681">
    <property type="entry name" value="Class II aaRS and biotin synthetases"/>
    <property type="match status" value="1"/>
</dbReference>
<evidence type="ECO:0000256" key="7">
    <source>
        <dbReference type="ARBA" id="ARBA00033331"/>
    </source>
</evidence>
<dbReference type="Proteomes" id="UP001642483">
    <property type="component" value="Unassembled WGS sequence"/>
</dbReference>
<accession>A0ABP0H3T1</accession>
<dbReference type="EC" id="2.3.1.181" evidence="3"/>
<evidence type="ECO:0000259" key="8">
    <source>
        <dbReference type="PROSITE" id="PS51733"/>
    </source>
</evidence>
<organism evidence="9 10">
    <name type="scientific">Clavelina lepadiformis</name>
    <name type="common">Light-bulb sea squirt</name>
    <name type="synonym">Ascidia lepadiformis</name>
    <dbReference type="NCBI Taxonomy" id="159417"/>
    <lineage>
        <taxon>Eukaryota</taxon>
        <taxon>Metazoa</taxon>
        <taxon>Chordata</taxon>
        <taxon>Tunicata</taxon>
        <taxon>Ascidiacea</taxon>
        <taxon>Aplousobranchia</taxon>
        <taxon>Clavelinidae</taxon>
        <taxon>Clavelina</taxon>
    </lineage>
</organism>
<dbReference type="Gene3D" id="3.30.930.10">
    <property type="entry name" value="Bira Bifunctional Protein, Domain 2"/>
    <property type="match status" value="1"/>
</dbReference>
<evidence type="ECO:0000313" key="10">
    <source>
        <dbReference type="Proteomes" id="UP001642483"/>
    </source>
</evidence>
<dbReference type="PROSITE" id="PS01313">
    <property type="entry name" value="LIPB"/>
    <property type="match status" value="1"/>
</dbReference>
<gene>
    <name evidence="9" type="ORF">CVLEPA_LOCUS30452</name>
</gene>
<comment type="pathway">
    <text evidence="1">Protein modification; protein lipoylation via endogenous pathway; protein N(6)-(lipoyl)lysine from octanoyl-[acyl-carrier-protein]: step 1/2.</text>
</comment>
<dbReference type="InterPro" id="IPR004143">
    <property type="entry name" value="BPL_LPL_catalytic"/>
</dbReference>
<dbReference type="HAMAP" id="MF_00013">
    <property type="entry name" value="LipB"/>
    <property type="match status" value="1"/>
</dbReference>
<sequence>MHVIKGTSPLFQCFYLGKIKYLKALKLQETLVQWQTNHLNNCNPILLLLQHYPVYTVGIRSSVYSKQEENHLLSLGADFVRTKRGGLITFHGPGQLVAYPIFNLKIVDFGVRKYVETLEEVIINLSGRYGIQAERSPHTGVWVGNNKLCAMGINCQGRITSHGLALNCNTDMKWFSHIVACGIHGKGVTSFTEILQKPVTVKEVLPMFLDEFSRCFNCDMTPLRHLPEAFSLDDMYEEVSHNSPRSNLLSRQESYEDM</sequence>
<evidence type="ECO:0000256" key="4">
    <source>
        <dbReference type="ARBA" id="ARBA00022679"/>
    </source>
</evidence>
<dbReference type="InterPro" id="IPR000544">
    <property type="entry name" value="Octanoyltransferase"/>
</dbReference>
<evidence type="ECO:0000313" key="9">
    <source>
        <dbReference type="EMBL" id="CAK8697185.1"/>
    </source>
</evidence>
<keyword evidence="5" id="KW-0012">Acyltransferase</keyword>
<dbReference type="CDD" id="cd16444">
    <property type="entry name" value="LipB"/>
    <property type="match status" value="1"/>
</dbReference>
<comment type="similarity">
    <text evidence="2">Belongs to the LipB family.</text>
</comment>
<keyword evidence="4" id="KW-0808">Transferase</keyword>
<dbReference type="InterPro" id="IPR020605">
    <property type="entry name" value="Octanoyltransferase_CS"/>
</dbReference>
<dbReference type="Pfam" id="PF21948">
    <property type="entry name" value="LplA-B_cat"/>
    <property type="match status" value="1"/>
</dbReference>
<comment type="caution">
    <text evidence="9">The sequence shown here is derived from an EMBL/GenBank/DDBJ whole genome shotgun (WGS) entry which is preliminary data.</text>
</comment>
<reference evidence="9 10" key="1">
    <citation type="submission" date="2024-02" db="EMBL/GenBank/DDBJ databases">
        <authorList>
            <person name="Daric V."/>
            <person name="Darras S."/>
        </authorList>
    </citation>
    <scope>NUCLEOTIDE SEQUENCE [LARGE SCALE GENOMIC DNA]</scope>
</reference>